<feature type="compositionally biased region" description="Basic and acidic residues" evidence="1">
    <location>
        <begin position="9"/>
        <end position="20"/>
    </location>
</feature>
<organism evidence="2 3">
    <name type="scientific">Tulasnella calospora MUT 4182</name>
    <dbReference type="NCBI Taxonomy" id="1051891"/>
    <lineage>
        <taxon>Eukaryota</taxon>
        <taxon>Fungi</taxon>
        <taxon>Dikarya</taxon>
        <taxon>Basidiomycota</taxon>
        <taxon>Agaricomycotina</taxon>
        <taxon>Agaricomycetes</taxon>
        <taxon>Cantharellales</taxon>
        <taxon>Tulasnellaceae</taxon>
        <taxon>Tulasnella</taxon>
    </lineage>
</organism>
<dbReference type="EMBL" id="KN823255">
    <property type="protein sequence ID" value="KIO18854.1"/>
    <property type="molecule type" value="Genomic_DNA"/>
</dbReference>
<proteinExistence type="predicted"/>
<dbReference type="OrthoDB" id="10540419at2759"/>
<dbReference type="AlphaFoldDB" id="A0A0C3Q6E6"/>
<evidence type="ECO:0000313" key="2">
    <source>
        <dbReference type="EMBL" id="KIO18854.1"/>
    </source>
</evidence>
<sequence>MGAAATAGDPKRPWPLDPRFHPGSWKISRARVKGVNPLPRLRYKSGREVCQGTVCRLLPGLVTPNEAPIRLKAVILQTSRISTFDTLRRPLLKRKSKTLFLRLTAEPKPHKGDSDRHKRRESAKALVDMIENQPDGEDIVARRFIKSAERQRTGLQAFYGLVTAVNINSSKDFPDNVILRDAFLFATPITVDVATRHLLRSA</sequence>
<accession>A0A0C3Q6E6</accession>
<keyword evidence="3" id="KW-1185">Reference proteome</keyword>
<evidence type="ECO:0000256" key="1">
    <source>
        <dbReference type="SAM" id="MobiDB-lite"/>
    </source>
</evidence>
<dbReference type="Proteomes" id="UP000054248">
    <property type="component" value="Unassembled WGS sequence"/>
</dbReference>
<reference evidence="2 3" key="1">
    <citation type="submission" date="2014-04" db="EMBL/GenBank/DDBJ databases">
        <authorList>
            <consortium name="DOE Joint Genome Institute"/>
            <person name="Kuo A."/>
            <person name="Girlanda M."/>
            <person name="Perotto S."/>
            <person name="Kohler A."/>
            <person name="Nagy L.G."/>
            <person name="Floudas D."/>
            <person name="Copeland A."/>
            <person name="Barry K.W."/>
            <person name="Cichocki N."/>
            <person name="Veneault-Fourrey C."/>
            <person name="LaButti K."/>
            <person name="Lindquist E.A."/>
            <person name="Lipzen A."/>
            <person name="Lundell T."/>
            <person name="Morin E."/>
            <person name="Murat C."/>
            <person name="Sun H."/>
            <person name="Tunlid A."/>
            <person name="Henrissat B."/>
            <person name="Grigoriev I.V."/>
            <person name="Hibbett D.S."/>
            <person name="Martin F."/>
            <person name="Nordberg H.P."/>
            <person name="Cantor M.N."/>
            <person name="Hua S.X."/>
        </authorList>
    </citation>
    <scope>NUCLEOTIDE SEQUENCE [LARGE SCALE GENOMIC DNA]</scope>
    <source>
        <strain evidence="2 3">MUT 4182</strain>
    </source>
</reference>
<protein>
    <submittedName>
        <fullName evidence="2">Uncharacterized protein</fullName>
    </submittedName>
</protein>
<evidence type="ECO:0000313" key="3">
    <source>
        <dbReference type="Proteomes" id="UP000054248"/>
    </source>
</evidence>
<reference evidence="3" key="2">
    <citation type="submission" date="2015-01" db="EMBL/GenBank/DDBJ databases">
        <title>Evolutionary Origins and Diversification of the Mycorrhizal Mutualists.</title>
        <authorList>
            <consortium name="DOE Joint Genome Institute"/>
            <consortium name="Mycorrhizal Genomics Consortium"/>
            <person name="Kohler A."/>
            <person name="Kuo A."/>
            <person name="Nagy L.G."/>
            <person name="Floudas D."/>
            <person name="Copeland A."/>
            <person name="Barry K.W."/>
            <person name="Cichocki N."/>
            <person name="Veneault-Fourrey C."/>
            <person name="LaButti K."/>
            <person name="Lindquist E.A."/>
            <person name="Lipzen A."/>
            <person name="Lundell T."/>
            <person name="Morin E."/>
            <person name="Murat C."/>
            <person name="Riley R."/>
            <person name="Ohm R."/>
            <person name="Sun H."/>
            <person name="Tunlid A."/>
            <person name="Henrissat B."/>
            <person name="Grigoriev I.V."/>
            <person name="Hibbett D.S."/>
            <person name="Martin F."/>
        </authorList>
    </citation>
    <scope>NUCLEOTIDE SEQUENCE [LARGE SCALE GENOMIC DNA]</scope>
    <source>
        <strain evidence="3">MUT 4182</strain>
    </source>
</reference>
<gene>
    <name evidence="2" type="ORF">M407DRAFT_31473</name>
</gene>
<name>A0A0C3Q6E6_9AGAM</name>
<dbReference type="HOGENOM" id="CLU_1355544_0_0_1"/>
<feature type="region of interest" description="Disordered" evidence="1">
    <location>
        <begin position="1"/>
        <end position="20"/>
    </location>
</feature>